<name>A0A9W9PFP2_PENCI</name>
<gene>
    <name evidence="11" type="ORF">N7469_000395</name>
</gene>
<dbReference type="InterPro" id="IPR018338">
    <property type="entry name" value="Carbonic_anhydrase_a-class_CS"/>
</dbReference>
<dbReference type="CDD" id="cd03124">
    <property type="entry name" value="alpha_CA_prokaryotic_like"/>
    <property type="match status" value="1"/>
</dbReference>
<keyword evidence="9" id="KW-0732">Signal</keyword>
<evidence type="ECO:0000256" key="9">
    <source>
        <dbReference type="RuleBase" id="RU367011"/>
    </source>
</evidence>
<dbReference type="EC" id="4.2.1.1" evidence="4 9"/>
<evidence type="ECO:0000256" key="1">
    <source>
        <dbReference type="ARBA" id="ARBA00001947"/>
    </source>
</evidence>
<dbReference type="PANTHER" id="PTHR18952:SF265">
    <property type="entry name" value="CARBONIC ANHYDRASE"/>
    <property type="match status" value="1"/>
</dbReference>
<dbReference type="InterPro" id="IPR041891">
    <property type="entry name" value="Alpha_CA_prokaryot-like"/>
</dbReference>
<comment type="cofactor">
    <cofactor evidence="1 9">
        <name>Zn(2+)</name>
        <dbReference type="ChEBI" id="CHEBI:29105"/>
    </cofactor>
</comment>
<dbReference type="RefSeq" id="XP_056505072.1">
    <property type="nucleotide sequence ID" value="XM_056639315.1"/>
</dbReference>
<accession>A0A9W9PFP2</accession>
<reference evidence="11" key="2">
    <citation type="journal article" date="2023" name="IMA Fungus">
        <title>Comparative genomic study of the Penicillium genus elucidates a diverse pangenome and 15 lateral gene transfer events.</title>
        <authorList>
            <person name="Petersen C."/>
            <person name="Sorensen T."/>
            <person name="Nielsen M.R."/>
            <person name="Sondergaard T.E."/>
            <person name="Sorensen J.L."/>
            <person name="Fitzpatrick D.A."/>
            <person name="Frisvad J.C."/>
            <person name="Nielsen K.L."/>
        </authorList>
    </citation>
    <scope>NUCLEOTIDE SEQUENCE</scope>
    <source>
        <strain evidence="11">IBT 23319</strain>
    </source>
</reference>
<feature type="chain" id="PRO_5041014280" description="Carbonic anhydrase" evidence="9">
    <location>
        <begin position="17"/>
        <end position="274"/>
    </location>
</feature>
<feature type="signal peptide" evidence="9">
    <location>
        <begin position="1"/>
        <end position="16"/>
    </location>
</feature>
<evidence type="ECO:0000313" key="12">
    <source>
        <dbReference type="Proteomes" id="UP001147733"/>
    </source>
</evidence>
<dbReference type="PROSITE" id="PS51257">
    <property type="entry name" value="PROKAR_LIPOPROTEIN"/>
    <property type="match status" value="1"/>
</dbReference>
<comment type="function">
    <text evidence="2 9">Reversible hydration of carbon dioxide.</text>
</comment>
<organism evidence="11 12">
    <name type="scientific">Penicillium citrinum</name>
    <dbReference type="NCBI Taxonomy" id="5077"/>
    <lineage>
        <taxon>Eukaryota</taxon>
        <taxon>Fungi</taxon>
        <taxon>Dikarya</taxon>
        <taxon>Ascomycota</taxon>
        <taxon>Pezizomycotina</taxon>
        <taxon>Eurotiomycetes</taxon>
        <taxon>Eurotiomycetidae</taxon>
        <taxon>Eurotiales</taxon>
        <taxon>Aspergillaceae</taxon>
        <taxon>Penicillium</taxon>
    </lineage>
</organism>
<evidence type="ECO:0000256" key="8">
    <source>
        <dbReference type="ARBA" id="ARBA00048348"/>
    </source>
</evidence>
<comment type="similarity">
    <text evidence="3 9">Belongs to the alpha-carbonic anhydrase family.</text>
</comment>
<dbReference type="Gene3D" id="3.10.200.10">
    <property type="entry name" value="Alpha carbonic anhydrase"/>
    <property type="match status" value="1"/>
</dbReference>
<dbReference type="AlphaFoldDB" id="A0A9W9PFP2"/>
<evidence type="ECO:0000313" key="11">
    <source>
        <dbReference type="EMBL" id="KAJ5242068.1"/>
    </source>
</evidence>
<feature type="domain" description="Alpha-carbonic anhydrase" evidence="10">
    <location>
        <begin position="36"/>
        <end position="274"/>
    </location>
</feature>
<keyword evidence="12" id="KW-1185">Reference proteome</keyword>
<dbReference type="PROSITE" id="PS51144">
    <property type="entry name" value="ALPHA_CA_2"/>
    <property type="match status" value="1"/>
</dbReference>
<dbReference type="Proteomes" id="UP001147733">
    <property type="component" value="Unassembled WGS sequence"/>
</dbReference>
<dbReference type="GO" id="GO:0008270">
    <property type="term" value="F:zinc ion binding"/>
    <property type="evidence" value="ECO:0007669"/>
    <property type="project" value="UniProtKB-UniRule"/>
</dbReference>
<dbReference type="GeneID" id="81378482"/>
<dbReference type="InterPro" id="IPR036398">
    <property type="entry name" value="CA_dom_sf"/>
</dbReference>
<sequence length="274" mass="29944">MKFATSVLPFIAAASASCLHGTSLLPRSADGTVDINPFNYTNTGGPLNWYGLDKENSACSKGKRQSPIVIETDDIDYVNTNSLRFNVPKADEAKFENLGSGLEVVLTNGTLVTKDNSYKLAQFHFHTPSEHRINDEYFPMEAHFVFENAALAGAAAVVGFVFELSQFGYSTPLFDSVFAHIDDIATPGTYTKTGPLDFSGLTAHLHSHGIYYYNGSLTTPPCSEGVAWYLSTEPLPLNVQSYNAVKHVLKFNARYTQNALGQDNLLEVAAKKLN</sequence>
<evidence type="ECO:0000259" key="10">
    <source>
        <dbReference type="PROSITE" id="PS51144"/>
    </source>
</evidence>
<evidence type="ECO:0000256" key="2">
    <source>
        <dbReference type="ARBA" id="ARBA00002904"/>
    </source>
</evidence>
<dbReference type="InterPro" id="IPR023561">
    <property type="entry name" value="Carbonic_anhydrase_a-class"/>
</dbReference>
<dbReference type="GO" id="GO:0004089">
    <property type="term" value="F:carbonate dehydratase activity"/>
    <property type="evidence" value="ECO:0007669"/>
    <property type="project" value="UniProtKB-UniRule"/>
</dbReference>
<evidence type="ECO:0000256" key="5">
    <source>
        <dbReference type="ARBA" id="ARBA00022723"/>
    </source>
</evidence>
<dbReference type="OrthoDB" id="429145at2759"/>
<dbReference type="SMART" id="SM01057">
    <property type="entry name" value="Carb_anhydrase"/>
    <property type="match status" value="1"/>
</dbReference>
<keyword evidence="6 9" id="KW-0862">Zinc</keyword>
<dbReference type="EMBL" id="JAPQKT010000001">
    <property type="protein sequence ID" value="KAJ5242068.1"/>
    <property type="molecule type" value="Genomic_DNA"/>
</dbReference>
<proteinExistence type="inferred from homology"/>
<dbReference type="PANTHER" id="PTHR18952">
    <property type="entry name" value="CARBONIC ANHYDRASE"/>
    <property type="match status" value="1"/>
</dbReference>
<comment type="catalytic activity">
    <reaction evidence="8 9">
        <text>hydrogencarbonate + H(+) = CO2 + H2O</text>
        <dbReference type="Rhea" id="RHEA:10748"/>
        <dbReference type="ChEBI" id="CHEBI:15377"/>
        <dbReference type="ChEBI" id="CHEBI:15378"/>
        <dbReference type="ChEBI" id="CHEBI:16526"/>
        <dbReference type="ChEBI" id="CHEBI:17544"/>
        <dbReference type="EC" id="4.2.1.1"/>
    </reaction>
</comment>
<evidence type="ECO:0000256" key="6">
    <source>
        <dbReference type="ARBA" id="ARBA00022833"/>
    </source>
</evidence>
<keyword evidence="5 9" id="KW-0479">Metal-binding</keyword>
<evidence type="ECO:0000256" key="7">
    <source>
        <dbReference type="ARBA" id="ARBA00023239"/>
    </source>
</evidence>
<evidence type="ECO:0000256" key="3">
    <source>
        <dbReference type="ARBA" id="ARBA00010718"/>
    </source>
</evidence>
<keyword evidence="7 9" id="KW-0456">Lyase</keyword>
<dbReference type="InterPro" id="IPR001148">
    <property type="entry name" value="CA_dom"/>
</dbReference>
<protein>
    <recommendedName>
        <fullName evidence="4 9">Carbonic anhydrase</fullName>
        <ecNumber evidence="4 9">4.2.1.1</ecNumber>
    </recommendedName>
</protein>
<dbReference type="SUPFAM" id="SSF51069">
    <property type="entry name" value="Carbonic anhydrase"/>
    <property type="match status" value="1"/>
</dbReference>
<dbReference type="Pfam" id="PF00194">
    <property type="entry name" value="Carb_anhydrase"/>
    <property type="match status" value="1"/>
</dbReference>
<comment type="caution">
    <text evidence="11">The sequence shown here is derived from an EMBL/GenBank/DDBJ whole genome shotgun (WGS) entry which is preliminary data.</text>
</comment>
<evidence type="ECO:0000256" key="4">
    <source>
        <dbReference type="ARBA" id="ARBA00012925"/>
    </source>
</evidence>
<reference evidence="11" key="1">
    <citation type="submission" date="2022-11" db="EMBL/GenBank/DDBJ databases">
        <authorList>
            <person name="Petersen C."/>
        </authorList>
    </citation>
    <scope>NUCLEOTIDE SEQUENCE</scope>
    <source>
        <strain evidence="11">IBT 23319</strain>
    </source>
</reference>
<dbReference type="PROSITE" id="PS00162">
    <property type="entry name" value="ALPHA_CA_1"/>
    <property type="match status" value="1"/>
</dbReference>